<evidence type="ECO:0000313" key="10">
    <source>
        <dbReference type="EMBL" id="GCD95585.1"/>
    </source>
</evidence>
<comment type="similarity">
    <text evidence="2">Belongs to the EamA transporter family.</text>
</comment>
<comment type="caution">
    <text evidence="10">The sequence shown here is derived from an EMBL/GenBank/DDBJ whole genome shotgun (WGS) entry which is preliminary data.</text>
</comment>
<dbReference type="InterPro" id="IPR037185">
    <property type="entry name" value="EmrE-like"/>
</dbReference>
<feature type="domain" description="EamA" evidence="9">
    <location>
        <begin position="171"/>
        <end position="313"/>
    </location>
</feature>
<organism evidence="10 11">
    <name type="scientific">Embleya hyalina</name>
    <dbReference type="NCBI Taxonomy" id="516124"/>
    <lineage>
        <taxon>Bacteria</taxon>
        <taxon>Bacillati</taxon>
        <taxon>Actinomycetota</taxon>
        <taxon>Actinomycetes</taxon>
        <taxon>Kitasatosporales</taxon>
        <taxon>Streptomycetaceae</taxon>
        <taxon>Embleya</taxon>
    </lineage>
</organism>
<evidence type="ECO:0000256" key="7">
    <source>
        <dbReference type="SAM" id="MobiDB-lite"/>
    </source>
</evidence>
<feature type="transmembrane region" description="Helical" evidence="8">
    <location>
        <begin position="21"/>
        <end position="44"/>
    </location>
</feature>
<feature type="transmembrane region" description="Helical" evidence="8">
    <location>
        <begin position="241"/>
        <end position="260"/>
    </location>
</feature>
<keyword evidence="4 8" id="KW-0812">Transmembrane</keyword>
<evidence type="ECO:0000313" key="11">
    <source>
        <dbReference type="Proteomes" id="UP000286931"/>
    </source>
</evidence>
<feature type="transmembrane region" description="Helical" evidence="8">
    <location>
        <begin position="91"/>
        <end position="109"/>
    </location>
</feature>
<feature type="compositionally biased region" description="Basic and acidic residues" evidence="7">
    <location>
        <begin position="331"/>
        <end position="341"/>
    </location>
</feature>
<dbReference type="InterPro" id="IPR000620">
    <property type="entry name" value="EamA_dom"/>
</dbReference>
<dbReference type="AlphaFoldDB" id="A0A401YLV2"/>
<keyword evidence="11" id="KW-1185">Reference proteome</keyword>
<feature type="domain" description="EamA" evidence="9">
    <location>
        <begin position="26"/>
        <end position="159"/>
    </location>
</feature>
<evidence type="ECO:0000256" key="2">
    <source>
        <dbReference type="ARBA" id="ARBA00007362"/>
    </source>
</evidence>
<dbReference type="SUPFAM" id="SSF103481">
    <property type="entry name" value="Multidrug resistance efflux transporter EmrE"/>
    <property type="match status" value="2"/>
</dbReference>
<dbReference type="GO" id="GO:0005886">
    <property type="term" value="C:plasma membrane"/>
    <property type="evidence" value="ECO:0007669"/>
    <property type="project" value="UniProtKB-SubCell"/>
</dbReference>
<keyword evidence="5 8" id="KW-1133">Transmembrane helix</keyword>
<evidence type="ECO:0000256" key="6">
    <source>
        <dbReference type="ARBA" id="ARBA00023136"/>
    </source>
</evidence>
<feature type="transmembrane region" description="Helical" evidence="8">
    <location>
        <begin position="169"/>
        <end position="189"/>
    </location>
</feature>
<dbReference type="InterPro" id="IPR051258">
    <property type="entry name" value="Diverse_Substrate_Transporter"/>
</dbReference>
<evidence type="ECO:0000259" key="9">
    <source>
        <dbReference type="Pfam" id="PF00892"/>
    </source>
</evidence>
<dbReference type="PANTHER" id="PTHR42920:SF11">
    <property type="entry name" value="INNER MEMBRANE PROTEIN YTFF"/>
    <property type="match status" value="1"/>
</dbReference>
<evidence type="ECO:0000256" key="1">
    <source>
        <dbReference type="ARBA" id="ARBA00004651"/>
    </source>
</evidence>
<feature type="transmembrane region" description="Helical" evidence="8">
    <location>
        <begin position="297"/>
        <end position="315"/>
    </location>
</feature>
<feature type="compositionally biased region" description="Basic residues" evidence="7">
    <location>
        <begin position="321"/>
        <end position="330"/>
    </location>
</feature>
<feature type="transmembrane region" description="Helical" evidence="8">
    <location>
        <begin position="56"/>
        <end position="79"/>
    </location>
</feature>
<dbReference type="OrthoDB" id="154915at2"/>
<keyword evidence="3" id="KW-1003">Cell membrane</keyword>
<feature type="transmembrane region" description="Helical" evidence="8">
    <location>
        <begin position="146"/>
        <end position="163"/>
    </location>
</feature>
<sequence length="341" mass="35012">MTDIAHDIPRVRTFSGPSAHAGLGGGLLLALVSATSFGMSGSLARGLLSSGWSPGAIVLARIGLAALVVAPFAVVALRGRWHRLRAQARTVLVYGVLGLAGAQFCFFSAVTTMDVAPALLIEYTAPAAVVVWLWARRGRRPRPSTLAGTGLAAVGLVLAVDLFSGADLAWSGVAWALAAMVGLTAYFLIAADTDTGLPPVALTGAGLVVGTATLAVLAAVGLLPMHATPDPADYRVGSAPWWVPVLLLGLVTAALAYTTGTAASRLLGSRTASFVALLEVVASVGFAWLLIGEAPNASRTVGGLLIIGGVVLAGLDDRRTPRAPHARRRKPATERRVTPDR</sequence>
<reference evidence="10 11" key="1">
    <citation type="submission" date="2018-12" db="EMBL/GenBank/DDBJ databases">
        <title>Draft genome sequence of Embleya hyalina NBRC 13850T.</title>
        <authorList>
            <person name="Komaki H."/>
            <person name="Hosoyama A."/>
            <person name="Kimura A."/>
            <person name="Ichikawa N."/>
            <person name="Tamura T."/>
        </authorList>
    </citation>
    <scope>NUCLEOTIDE SEQUENCE [LARGE SCALE GENOMIC DNA]</scope>
    <source>
        <strain evidence="10 11">NBRC 13850</strain>
    </source>
</reference>
<dbReference type="RefSeq" id="WP_126637697.1">
    <property type="nucleotide sequence ID" value="NZ_BIFH01000018.1"/>
</dbReference>
<feature type="transmembrane region" description="Helical" evidence="8">
    <location>
        <begin position="201"/>
        <end position="221"/>
    </location>
</feature>
<dbReference type="PANTHER" id="PTHR42920">
    <property type="entry name" value="OS03G0707200 PROTEIN-RELATED"/>
    <property type="match status" value="1"/>
</dbReference>
<evidence type="ECO:0000256" key="3">
    <source>
        <dbReference type="ARBA" id="ARBA00022475"/>
    </source>
</evidence>
<name>A0A401YLV2_9ACTN</name>
<feature type="transmembrane region" description="Helical" evidence="8">
    <location>
        <begin position="272"/>
        <end position="291"/>
    </location>
</feature>
<evidence type="ECO:0000256" key="4">
    <source>
        <dbReference type="ARBA" id="ARBA00022692"/>
    </source>
</evidence>
<proteinExistence type="inferred from homology"/>
<dbReference type="EMBL" id="BIFH01000018">
    <property type="protein sequence ID" value="GCD95585.1"/>
    <property type="molecule type" value="Genomic_DNA"/>
</dbReference>
<dbReference type="Pfam" id="PF00892">
    <property type="entry name" value="EamA"/>
    <property type="match status" value="2"/>
</dbReference>
<accession>A0A401YLV2</accession>
<keyword evidence="6 8" id="KW-0472">Membrane</keyword>
<dbReference type="Proteomes" id="UP000286931">
    <property type="component" value="Unassembled WGS sequence"/>
</dbReference>
<comment type="subcellular location">
    <subcellularLocation>
        <location evidence="1">Cell membrane</location>
        <topology evidence="1">Multi-pass membrane protein</topology>
    </subcellularLocation>
</comment>
<feature type="transmembrane region" description="Helical" evidence="8">
    <location>
        <begin position="115"/>
        <end position="134"/>
    </location>
</feature>
<protein>
    <submittedName>
        <fullName evidence="10">Membrane protein</fullName>
    </submittedName>
</protein>
<gene>
    <name evidence="10" type="ORF">EHYA_03260</name>
</gene>
<feature type="region of interest" description="Disordered" evidence="7">
    <location>
        <begin position="321"/>
        <end position="341"/>
    </location>
</feature>
<evidence type="ECO:0000256" key="5">
    <source>
        <dbReference type="ARBA" id="ARBA00022989"/>
    </source>
</evidence>
<evidence type="ECO:0000256" key="8">
    <source>
        <dbReference type="SAM" id="Phobius"/>
    </source>
</evidence>